<feature type="region of interest" description="Disordered" evidence="2">
    <location>
        <begin position="1"/>
        <end position="68"/>
    </location>
</feature>
<evidence type="ECO:0000313" key="4">
    <source>
        <dbReference type="Proteomes" id="UP001165060"/>
    </source>
</evidence>
<feature type="compositionally biased region" description="Low complexity" evidence="2">
    <location>
        <begin position="13"/>
        <end position="27"/>
    </location>
</feature>
<feature type="compositionally biased region" description="Polar residues" evidence="2">
    <location>
        <begin position="140"/>
        <end position="158"/>
    </location>
</feature>
<dbReference type="InterPro" id="IPR011990">
    <property type="entry name" value="TPR-like_helical_dom_sf"/>
</dbReference>
<dbReference type="Gene3D" id="1.25.40.10">
    <property type="entry name" value="Tetratricopeptide repeat domain"/>
    <property type="match status" value="1"/>
</dbReference>
<accession>A0ABQ6NAD8</accession>
<evidence type="ECO:0000313" key="3">
    <source>
        <dbReference type="EMBL" id="GMI51058.1"/>
    </source>
</evidence>
<dbReference type="SMART" id="SM00028">
    <property type="entry name" value="TPR"/>
    <property type="match status" value="2"/>
</dbReference>
<dbReference type="SUPFAM" id="SSF48452">
    <property type="entry name" value="TPR-like"/>
    <property type="match status" value="1"/>
</dbReference>
<evidence type="ECO:0000256" key="1">
    <source>
        <dbReference type="PROSITE-ProRule" id="PRU00339"/>
    </source>
</evidence>
<reference evidence="3 4" key="1">
    <citation type="journal article" date="2023" name="Commun. Biol.">
        <title>Genome analysis of Parmales, the sister group of diatoms, reveals the evolutionary specialization of diatoms from phago-mixotrophs to photoautotrophs.</title>
        <authorList>
            <person name="Ban H."/>
            <person name="Sato S."/>
            <person name="Yoshikawa S."/>
            <person name="Yamada K."/>
            <person name="Nakamura Y."/>
            <person name="Ichinomiya M."/>
            <person name="Sato N."/>
            <person name="Blanc-Mathieu R."/>
            <person name="Endo H."/>
            <person name="Kuwata A."/>
            <person name="Ogata H."/>
        </authorList>
    </citation>
    <scope>NUCLEOTIDE SEQUENCE [LARGE SCALE GENOMIC DNA]</scope>
</reference>
<feature type="region of interest" description="Disordered" evidence="2">
    <location>
        <begin position="117"/>
        <end position="158"/>
    </location>
</feature>
<proteinExistence type="predicted"/>
<dbReference type="InterPro" id="IPR019734">
    <property type="entry name" value="TPR_rpt"/>
</dbReference>
<keyword evidence="1" id="KW-0802">TPR repeat</keyword>
<gene>
    <name evidence="3" type="ORF">TeGR_g13257</name>
</gene>
<evidence type="ECO:0000256" key="2">
    <source>
        <dbReference type="SAM" id="MobiDB-lite"/>
    </source>
</evidence>
<feature type="compositionally biased region" description="Basic residues" evidence="2">
    <location>
        <begin position="28"/>
        <end position="38"/>
    </location>
</feature>
<organism evidence="3 4">
    <name type="scientific">Tetraparma gracilis</name>
    <dbReference type="NCBI Taxonomy" id="2962635"/>
    <lineage>
        <taxon>Eukaryota</taxon>
        <taxon>Sar</taxon>
        <taxon>Stramenopiles</taxon>
        <taxon>Ochrophyta</taxon>
        <taxon>Bolidophyceae</taxon>
        <taxon>Parmales</taxon>
        <taxon>Triparmaceae</taxon>
        <taxon>Tetraparma</taxon>
    </lineage>
</organism>
<feature type="repeat" description="TPR" evidence="1">
    <location>
        <begin position="262"/>
        <end position="295"/>
    </location>
</feature>
<feature type="compositionally biased region" description="Basic residues" evidence="2">
    <location>
        <begin position="1"/>
        <end position="12"/>
    </location>
</feature>
<comment type="caution">
    <text evidence="3">The sequence shown here is derived from an EMBL/GenBank/DDBJ whole genome shotgun (WGS) entry which is preliminary data.</text>
</comment>
<keyword evidence="4" id="KW-1185">Reference proteome</keyword>
<feature type="repeat" description="TPR" evidence="1">
    <location>
        <begin position="180"/>
        <end position="213"/>
    </location>
</feature>
<protein>
    <submittedName>
        <fullName evidence="3">Uncharacterized protein</fullName>
    </submittedName>
</protein>
<dbReference type="Proteomes" id="UP001165060">
    <property type="component" value="Unassembled WGS sequence"/>
</dbReference>
<dbReference type="PROSITE" id="PS50005">
    <property type="entry name" value="TPR"/>
    <property type="match status" value="2"/>
</dbReference>
<sequence length="492" mass="55548">MPVRKKAPKSPKKNGVSLSSQVSSQKKVNSKLTKKQLAAKKAELLEEAAEADADKAERKRGARKTRKTRATFAEFKKMRSLELQRLWRLAISTEIKKRHMKLIMQAKQQINSLLNPEDDTASVAGSKKSRTSSVGKARKASSSLHQDSMASSVGGSDDASNSVSSAHVMKLVAKVEKAIAHSHERLGKLHAADKEWDKAVFYLDIAIAMTPKKTTNMSLLTDVYKSMFAETGDFQYLTKASGVLQMYLSKIQPTVFTAGMFPTVIFDLARVYETFGAFEGALELYGRILEMFPKYAKYQLVLFRSCIVMAHLSSLRGSPRQILLGKAVEMLQFILESQPDESNLDREQLCLLYARVLTKQDEANKTDYNNQMVQATLSEVFYLRKAKKLTGKIQSHVQYFKQVNVWREFAEAFGGGGEPTIACDMFDMSITLLKKTPRPTMSYGFLLDISQQYAKFQDYETAISYAQGAWEMEQYNPRARVLLAQWSEDFKW</sequence>
<name>A0ABQ6NAD8_9STRA</name>
<dbReference type="EMBL" id="BRYB01006168">
    <property type="protein sequence ID" value="GMI51058.1"/>
    <property type="molecule type" value="Genomic_DNA"/>
</dbReference>